<evidence type="ECO:0000256" key="8">
    <source>
        <dbReference type="ARBA" id="ARBA00023242"/>
    </source>
</evidence>
<feature type="domain" description="Pre-mRNA-splicing factor Syf1-like N-terminal HAT-repeats" evidence="12">
    <location>
        <begin position="58"/>
        <end position="203"/>
    </location>
</feature>
<evidence type="ECO:0000313" key="13">
    <source>
        <dbReference type="EMBL" id="WBW72337.1"/>
    </source>
</evidence>
<comment type="function">
    <text evidence="9">Involved in pre-mRNA splicing and cell cycle progression. Required for the spliceosome assembly and initiation of the DNA replication.</text>
</comment>
<evidence type="ECO:0000256" key="1">
    <source>
        <dbReference type="ARBA" id="ARBA00004123"/>
    </source>
</evidence>
<evidence type="ECO:0000256" key="4">
    <source>
        <dbReference type="ARBA" id="ARBA00022664"/>
    </source>
</evidence>
<evidence type="ECO:0000259" key="11">
    <source>
        <dbReference type="Pfam" id="PF23231"/>
    </source>
</evidence>
<keyword evidence="6" id="KW-0677">Repeat</keyword>
<gene>
    <name evidence="13" type="primary">cwf4</name>
    <name evidence="13" type="ORF">SOMG_00590</name>
</gene>
<comment type="subcellular location">
    <subcellularLocation>
        <location evidence="1">Nucleus</location>
    </subcellularLocation>
</comment>
<evidence type="ECO:0000256" key="5">
    <source>
        <dbReference type="ARBA" id="ARBA00022728"/>
    </source>
</evidence>
<evidence type="ECO:0000256" key="9">
    <source>
        <dbReference type="ARBA" id="ARBA00037040"/>
    </source>
</evidence>
<feature type="repeat" description="TPR" evidence="10">
    <location>
        <begin position="70"/>
        <end position="103"/>
    </location>
</feature>
<keyword evidence="8" id="KW-0539">Nucleus</keyword>
<dbReference type="FunFam" id="1.25.40.10:FF:000306">
    <property type="entry name" value="Cell cycle control protein cwf4"/>
    <property type="match status" value="1"/>
</dbReference>
<evidence type="ECO:0000256" key="7">
    <source>
        <dbReference type="ARBA" id="ARBA00023187"/>
    </source>
</evidence>
<comment type="subunit">
    <text evidence="3">Associated with the spliceosome.</text>
</comment>
<keyword evidence="4" id="KW-0507">mRNA processing</keyword>
<feature type="domain" description="Pre-mRNA-splicing factor Syf1/CRNKL1-like C-terminal HAT-repeats" evidence="11">
    <location>
        <begin position="221"/>
        <end position="298"/>
    </location>
</feature>
<comment type="similarity">
    <text evidence="2">Belongs to the crooked-neck family.</text>
</comment>
<dbReference type="InterPro" id="IPR055430">
    <property type="entry name" value="HAT_Syf1_CNRKL1_C"/>
</dbReference>
<dbReference type="KEGG" id="som:SOMG_00590"/>
<name>A0AAE9W9R6_9SCHI</name>
<dbReference type="InterPro" id="IPR019734">
    <property type="entry name" value="TPR_rpt"/>
</dbReference>
<dbReference type="GO" id="GO:0071011">
    <property type="term" value="C:precatalytic spliceosome"/>
    <property type="evidence" value="ECO:0007669"/>
    <property type="project" value="TreeGrafter"/>
</dbReference>
<dbReference type="FunFam" id="1.25.40.10:FF:000048">
    <property type="entry name" value="Cell cycle control protein"/>
    <property type="match status" value="1"/>
</dbReference>
<dbReference type="GO" id="GO:0071007">
    <property type="term" value="C:U2-type catalytic step 2 spliceosome"/>
    <property type="evidence" value="ECO:0007669"/>
    <property type="project" value="TreeGrafter"/>
</dbReference>
<dbReference type="InterPro" id="IPR055433">
    <property type="entry name" value="HAT_Syf1-like_N"/>
</dbReference>
<proteinExistence type="inferred from homology"/>
<dbReference type="EMBL" id="CP115611">
    <property type="protein sequence ID" value="WBW72337.1"/>
    <property type="molecule type" value="Genomic_DNA"/>
</dbReference>
<evidence type="ECO:0000256" key="6">
    <source>
        <dbReference type="ARBA" id="ARBA00022737"/>
    </source>
</evidence>
<keyword evidence="7" id="KW-0508">mRNA splicing</keyword>
<dbReference type="Proteomes" id="UP001212411">
    <property type="component" value="Chromosome 1"/>
</dbReference>
<dbReference type="Pfam" id="PF23231">
    <property type="entry name" value="HAT_Syf1_CNRKL1_C"/>
    <property type="match status" value="1"/>
</dbReference>
<dbReference type="PANTHER" id="PTHR11246">
    <property type="entry name" value="PRE-MRNA SPLICING FACTOR"/>
    <property type="match status" value="1"/>
</dbReference>
<evidence type="ECO:0000313" key="14">
    <source>
        <dbReference type="Proteomes" id="UP001212411"/>
    </source>
</evidence>
<dbReference type="InterPro" id="IPR003107">
    <property type="entry name" value="HAT"/>
</dbReference>
<dbReference type="Pfam" id="PF02184">
    <property type="entry name" value="HAT"/>
    <property type="match status" value="1"/>
</dbReference>
<dbReference type="GeneID" id="80874073"/>
<keyword evidence="10" id="KW-0802">TPR repeat</keyword>
<dbReference type="InterPro" id="IPR045075">
    <property type="entry name" value="Syf1-like"/>
</dbReference>
<protein>
    <submittedName>
        <fullName evidence="13">Prp19 complex subunit Cwf4</fullName>
    </submittedName>
</protein>
<accession>A0AAE9W9R6</accession>
<dbReference type="GO" id="GO:0000245">
    <property type="term" value="P:spliceosomal complex assembly"/>
    <property type="evidence" value="ECO:0007669"/>
    <property type="project" value="TreeGrafter"/>
</dbReference>
<sequence>MDPAIPRVKNKNPAPIQISAEQLLREAVERQDVAFVPPKVSIADLEELHEFQGRKRKGFEDAIRRNRLAMGHWMRYGQWELEQKEYARARSVFERAVDVDPKYIPLWLKYIECEMKTRNINHARNLFDRAITFLPRVDKLWYKYVYMEEMLENITGCRQIFERWLKWQPDEVAWMSYIRLERRYHENERARGIFERFVIVHPDVVNWLRWARFEEECGNAANVRAVYMAAMDALGHEFLTEKFFIAFAKFEIRQKEYERARTIFKYAIDFMPRSKSAELYKEYTHFEKQYGEQSGIESIVFDKRRLAYETELKENPYDYDVWLDLIRLEEKTGNFERIREMYEQAIAKVPESKEKRGWSRYIYIWLNYVLFEEIDANEVERARNVYLQCLKLIPHKNFTFAKLWIMYAMFELRQQNIDAARKTLGRALGMCPKPKLFRSYIEYEDSIKQFDRCRIIYEKWILYDPEACAPWLGYANLENKLGDTDRARALFELAVAQPVLETPELVWKAYIDFEFEEMEYEKARSLYERLLENAPHVKVWISFANFEIAHLEDDDEDPPNDDTASPTAVVRARKVFEAAMTSLRQQGLKEERIVLLEAWKQFESLHGTEETRKDVERQTPQMVTKRRRLENGLFEEYLDYLFPDTSVDQGDKMRMLLEKSRQWKEEMAKKQETVN</sequence>
<dbReference type="Pfam" id="PF23233">
    <property type="entry name" value="HAT_Syf1_CNRKL1_N"/>
    <property type="match status" value="2"/>
</dbReference>
<feature type="domain" description="Pre-mRNA-splicing factor Syf1-like N-terminal HAT-repeats" evidence="12">
    <location>
        <begin position="306"/>
        <end position="466"/>
    </location>
</feature>
<dbReference type="GO" id="GO:0071014">
    <property type="term" value="C:post-mRNA release spliceosomal complex"/>
    <property type="evidence" value="ECO:0007669"/>
    <property type="project" value="TreeGrafter"/>
</dbReference>
<keyword evidence="14" id="KW-1185">Reference proteome</keyword>
<dbReference type="PROSITE" id="PS50005">
    <property type="entry name" value="TPR"/>
    <property type="match status" value="1"/>
</dbReference>
<keyword evidence="5" id="KW-0747">Spliceosome</keyword>
<evidence type="ECO:0000259" key="12">
    <source>
        <dbReference type="Pfam" id="PF23233"/>
    </source>
</evidence>
<dbReference type="Gene3D" id="1.25.40.10">
    <property type="entry name" value="Tetratricopeptide repeat domain"/>
    <property type="match status" value="3"/>
</dbReference>
<dbReference type="FunFam" id="1.25.40.10:FF:000796">
    <property type="entry name" value="Crooked neck pre-mRNA splicing factor 1"/>
    <property type="match status" value="1"/>
</dbReference>
<evidence type="ECO:0000256" key="2">
    <source>
        <dbReference type="ARBA" id="ARBA00008644"/>
    </source>
</evidence>
<dbReference type="SUPFAM" id="SSF48452">
    <property type="entry name" value="TPR-like"/>
    <property type="match status" value="2"/>
</dbReference>
<dbReference type="SMART" id="SM00386">
    <property type="entry name" value="HAT"/>
    <property type="match status" value="14"/>
</dbReference>
<reference evidence="13 14" key="1">
    <citation type="journal article" date="2023" name="G3 (Bethesda)">
        <title>A high-quality reference genome for the fission yeast Schizosaccharomyces osmophilus.</title>
        <authorList>
            <person name="Jia G.S."/>
            <person name="Zhang W.C."/>
            <person name="Liang Y."/>
            <person name="Liu X.H."/>
            <person name="Rhind N."/>
            <person name="Pidoux A."/>
            <person name="Brysch-Herzberg M."/>
            <person name="Du L.L."/>
        </authorList>
    </citation>
    <scope>NUCLEOTIDE SEQUENCE [LARGE SCALE GENOMIC DNA]</scope>
    <source>
        <strain evidence="13 14">CBS 15793</strain>
    </source>
</reference>
<dbReference type="GO" id="GO:0000974">
    <property type="term" value="C:Prp19 complex"/>
    <property type="evidence" value="ECO:0007669"/>
    <property type="project" value="TreeGrafter"/>
</dbReference>
<dbReference type="AlphaFoldDB" id="A0AAE9W9R6"/>
<evidence type="ECO:0000256" key="3">
    <source>
        <dbReference type="ARBA" id="ARBA00011524"/>
    </source>
</evidence>
<dbReference type="PANTHER" id="PTHR11246:SF3">
    <property type="entry name" value="CROOKED NECK-LIKE PROTEIN 1"/>
    <property type="match status" value="1"/>
</dbReference>
<dbReference type="RefSeq" id="XP_056036580.1">
    <property type="nucleotide sequence ID" value="XM_056179384.1"/>
</dbReference>
<organism evidence="13 14">
    <name type="scientific">Schizosaccharomyces osmophilus</name>
    <dbReference type="NCBI Taxonomy" id="2545709"/>
    <lineage>
        <taxon>Eukaryota</taxon>
        <taxon>Fungi</taxon>
        <taxon>Dikarya</taxon>
        <taxon>Ascomycota</taxon>
        <taxon>Taphrinomycotina</taxon>
        <taxon>Schizosaccharomycetes</taxon>
        <taxon>Schizosaccharomycetales</taxon>
        <taxon>Schizosaccharomycetaceae</taxon>
        <taxon>Schizosaccharomyces</taxon>
    </lineage>
</organism>
<evidence type="ECO:0000256" key="10">
    <source>
        <dbReference type="PROSITE-ProRule" id="PRU00339"/>
    </source>
</evidence>
<dbReference type="InterPro" id="IPR011990">
    <property type="entry name" value="TPR-like_helical_dom_sf"/>
</dbReference>